<reference evidence="7" key="2">
    <citation type="submission" date="2021-04" db="EMBL/GenBank/DDBJ databases">
        <authorList>
            <person name="Gilroy R."/>
        </authorList>
    </citation>
    <scope>NUCLEOTIDE SEQUENCE</scope>
    <source>
        <strain evidence="7">ChiBcec8-13705</strain>
    </source>
</reference>
<dbReference type="InterPro" id="IPR005538">
    <property type="entry name" value="LrgA/CidA"/>
</dbReference>
<feature type="transmembrane region" description="Helical" evidence="6">
    <location>
        <begin position="84"/>
        <end position="111"/>
    </location>
</feature>
<dbReference type="PANTHER" id="PTHR33931:SF2">
    <property type="entry name" value="HOLIN-LIKE PROTEIN CIDA"/>
    <property type="match status" value="1"/>
</dbReference>
<evidence type="ECO:0000256" key="6">
    <source>
        <dbReference type="SAM" id="Phobius"/>
    </source>
</evidence>
<feature type="transmembrane region" description="Helical" evidence="6">
    <location>
        <begin position="7"/>
        <end position="24"/>
    </location>
</feature>
<proteinExistence type="predicted"/>
<feature type="transmembrane region" description="Helical" evidence="6">
    <location>
        <begin position="58"/>
        <end position="78"/>
    </location>
</feature>
<keyword evidence="4 6" id="KW-1133">Transmembrane helix</keyword>
<keyword evidence="2" id="KW-1003">Cell membrane</keyword>
<comment type="subcellular location">
    <subcellularLocation>
        <location evidence="1">Cell membrane</location>
        <topology evidence="1">Multi-pass membrane protein</topology>
    </subcellularLocation>
</comment>
<dbReference type="PANTHER" id="PTHR33931">
    <property type="entry name" value="HOLIN-LIKE PROTEIN CIDA-RELATED"/>
    <property type="match status" value="1"/>
</dbReference>
<dbReference type="EMBL" id="DWYG01000034">
    <property type="protein sequence ID" value="HJB41448.1"/>
    <property type="molecule type" value="Genomic_DNA"/>
</dbReference>
<evidence type="ECO:0000256" key="2">
    <source>
        <dbReference type="ARBA" id="ARBA00022475"/>
    </source>
</evidence>
<dbReference type="AlphaFoldDB" id="A0A9D2S293"/>
<evidence type="ECO:0000256" key="3">
    <source>
        <dbReference type="ARBA" id="ARBA00022692"/>
    </source>
</evidence>
<dbReference type="Proteomes" id="UP000886803">
    <property type="component" value="Unassembled WGS sequence"/>
</dbReference>
<feature type="transmembrane region" description="Helical" evidence="6">
    <location>
        <begin position="30"/>
        <end position="51"/>
    </location>
</feature>
<dbReference type="GO" id="GO:0005886">
    <property type="term" value="C:plasma membrane"/>
    <property type="evidence" value="ECO:0007669"/>
    <property type="project" value="UniProtKB-SubCell"/>
</dbReference>
<keyword evidence="3 6" id="KW-0812">Transmembrane</keyword>
<evidence type="ECO:0000313" key="8">
    <source>
        <dbReference type="Proteomes" id="UP000886803"/>
    </source>
</evidence>
<comment type="caution">
    <text evidence="7">The sequence shown here is derived from an EMBL/GenBank/DDBJ whole genome shotgun (WGS) entry which is preliminary data.</text>
</comment>
<sequence>MKLLRQFLWIVVFTFAGEVLHALLPLPVPAAVYGLALLFLALQSGLLPLTAVQEAGQFLLKLMPVLFVAPAAGLTESWPLLADSWAAVLVILAVSTVAVFGVAGGVTQALLGRRGAHRAEHGEEGQDA</sequence>
<evidence type="ECO:0000256" key="5">
    <source>
        <dbReference type="ARBA" id="ARBA00023136"/>
    </source>
</evidence>
<dbReference type="Pfam" id="PF03788">
    <property type="entry name" value="LrgA"/>
    <property type="match status" value="1"/>
</dbReference>
<gene>
    <name evidence="7" type="ORF">H9945_03030</name>
</gene>
<keyword evidence="5 6" id="KW-0472">Membrane</keyword>
<evidence type="ECO:0000256" key="1">
    <source>
        <dbReference type="ARBA" id="ARBA00004651"/>
    </source>
</evidence>
<name>A0A9D2S293_9FIRM</name>
<evidence type="ECO:0000256" key="4">
    <source>
        <dbReference type="ARBA" id="ARBA00022989"/>
    </source>
</evidence>
<reference evidence="7" key="1">
    <citation type="journal article" date="2021" name="PeerJ">
        <title>Extensive microbial diversity within the chicken gut microbiome revealed by metagenomics and culture.</title>
        <authorList>
            <person name="Gilroy R."/>
            <person name="Ravi A."/>
            <person name="Getino M."/>
            <person name="Pursley I."/>
            <person name="Horton D.L."/>
            <person name="Alikhan N.F."/>
            <person name="Baker D."/>
            <person name="Gharbi K."/>
            <person name="Hall N."/>
            <person name="Watson M."/>
            <person name="Adriaenssens E.M."/>
            <person name="Foster-Nyarko E."/>
            <person name="Jarju S."/>
            <person name="Secka A."/>
            <person name="Antonio M."/>
            <person name="Oren A."/>
            <person name="Chaudhuri R.R."/>
            <person name="La Ragione R."/>
            <person name="Hildebrand F."/>
            <person name="Pallen M.J."/>
        </authorList>
    </citation>
    <scope>NUCLEOTIDE SEQUENCE</scope>
    <source>
        <strain evidence="7">ChiBcec8-13705</strain>
    </source>
</reference>
<accession>A0A9D2S293</accession>
<protein>
    <submittedName>
        <fullName evidence="7">CidA/LrgA family protein</fullName>
    </submittedName>
</protein>
<evidence type="ECO:0000313" key="7">
    <source>
        <dbReference type="EMBL" id="HJB41448.1"/>
    </source>
</evidence>
<organism evidence="7 8">
    <name type="scientific">Candidatus Gemmiger avicola</name>
    <dbReference type="NCBI Taxonomy" id="2838605"/>
    <lineage>
        <taxon>Bacteria</taxon>
        <taxon>Bacillati</taxon>
        <taxon>Bacillota</taxon>
        <taxon>Clostridia</taxon>
        <taxon>Eubacteriales</taxon>
        <taxon>Gemmiger</taxon>
    </lineage>
</organism>